<organism evidence="1 2">
    <name type="scientific">Terasakiispira papahanaumokuakeensis</name>
    <dbReference type="NCBI Taxonomy" id="197479"/>
    <lineage>
        <taxon>Bacteria</taxon>
        <taxon>Pseudomonadati</taxon>
        <taxon>Pseudomonadota</taxon>
        <taxon>Gammaproteobacteria</taxon>
        <taxon>Oceanospirillales</taxon>
        <taxon>Terasakiispira</taxon>
    </lineage>
</organism>
<accession>A0A1E2VDA8</accession>
<reference evidence="1 2" key="1">
    <citation type="submission" date="2016-08" db="EMBL/GenBank/DDBJ databases">
        <authorList>
            <person name="Seilhamer J.J."/>
        </authorList>
    </citation>
    <scope>NUCLEOTIDE SEQUENCE [LARGE SCALE GENOMIC DNA]</scope>
    <source>
        <strain evidence="1 2">PH27A</strain>
    </source>
</reference>
<dbReference type="EMBL" id="MDTQ01000001">
    <property type="protein sequence ID" value="ODC04961.1"/>
    <property type="molecule type" value="Genomic_DNA"/>
</dbReference>
<sequence length="175" mass="18973">MMGLIFFSVVGCAGPGAKSFDLSDHSRDALLRNGISRQLSDLPDPVAQQATLYMQGNQADQLPAGCRLKSLSALVKQGVLGSERFPFVLPLSHQNQSPNEPFGTMRWTVSQTSSNQCQWQGTLQYQEHTWTLTVDYAWRPQASILAKTPAAQASVTGSELAADTSPNTPSTLNAY</sequence>
<dbReference type="Proteomes" id="UP000094291">
    <property type="component" value="Unassembled WGS sequence"/>
</dbReference>
<proteinExistence type="predicted"/>
<comment type="caution">
    <text evidence="1">The sequence shown here is derived from an EMBL/GenBank/DDBJ whole genome shotgun (WGS) entry which is preliminary data.</text>
</comment>
<gene>
    <name evidence="1" type="ORF">BFW38_16890</name>
</gene>
<protein>
    <submittedName>
        <fullName evidence="1">Uncharacterized protein</fullName>
    </submittedName>
</protein>
<keyword evidence="2" id="KW-1185">Reference proteome</keyword>
<name>A0A1E2VDA8_9GAMM</name>
<evidence type="ECO:0000313" key="2">
    <source>
        <dbReference type="Proteomes" id="UP000094291"/>
    </source>
</evidence>
<dbReference type="AlphaFoldDB" id="A0A1E2VDA8"/>
<evidence type="ECO:0000313" key="1">
    <source>
        <dbReference type="EMBL" id="ODC04961.1"/>
    </source>
</evidence>